<evidence type="ECO:0000256" key="1">
    <source>
        <dbReference type="SAM" id="MobiDB-lite"/>
    </source>
</evidence>
<dbReference type="AlphaFoldDB" id="A0A164H3E2"/>
<evidence type="ECO:0000313" key="2">
    <source>
        <dbReference type="EMBL" id="KZM68167.1"/>
    </source>
</evidence>
<proteinExistence type="predicted"/>
<dbReference type="Proteomes" id="UP000076512">
    <property type="component" value="Unassembled WGS sequence"/>
</dbReference>
<feature type="region of interest" description="Disordered" evidence="1">
    <location>
        <begin position="1"/>
        <end position="40"/>
    </location>
</feature>
<feature type="compositionally biased region" description="Basic and acidic residues" evidence="1">
    <location>
        <begin position="1"/>
        <end position="11"/>
    </location>
</feature>
<comment type="caution">
    <text evidence="2">The sequence shown here is derived from an EMBL/GenBank/DDBJ whole genome shotgun (WGS) entry which is preliminary data.</text>
</comment>
<dbReference type="OrthoDB" id="4530571at2"/>
<sequence length="237" mass="25751">MTEEFGSREQEISTTDRGGRPKAIGVDRPDISGLDSPRRVSEMRRHAEALGYRYLYTVRPPQDRDDPVGFALAIARGVHADAVIAYDLATVDYAPGRVTVVCDLETVEPAETWAAADSAVINPAHWFPEIPLTIAGAQRIMQQHLSCRAVECPRKAAALSCLVRAGKLVPPAVSPRERAAARDLRFPARAGELPLSVDVSIGQLLKVLDALADPDADPWSLASRLSTTQVSSPRPRR</sequence>
<reference evidence="2 3" key="1">
    <citation type="submission" date="2016-04" db="EMBL/GenBank/DDBJ databases">
        <authorList>
            <person name="Evans L.H."/>
            <person name="Alamgir A."/>
            <person name="Owens N."/>
            <person name="Weber N.D."/>
            <person name="Virtaneva K."/>
            <person name="Barbian K."/>
            <person name="Babar A."/>
            <person name="Rosenke K."/>
        </authorList>
    </citation>
    <scope>NUCLEOTIDE SEQUENCE [LARGE SCALE GENOMIC DNA]</scope>
    <source>
        <strain evidence="2 3">IFM 0406</strain>
    </source>
</reference>
<name>A0A164H3E2_9NOCA</name>
<accession>A0A164H3E2</accession>
<dbReference type="STRING" id="455432.AWN90_09510"/>
<feature type="compositionally biased region" description="Basic and acidic residues" evidence="1">
    <location>
        <begin position="25"/>
        <end position="40"/>
    </location>
</feature>
<organism evidence="2 3">
    <name type="scientific">Nocardia terpenica</name>
    <dbReference type="NCBI Taxonomy" id="455432"/>
    <lineage>
        <taxon>Bacteria</taxon>
        <taxon>Bacillati</taxon>
        <taxon>Actinomycetota</taxon>
        <taxon>Actinomycetes</taxon>
        <taxon>Mycobacteriales</taxon>
        <taxon>Nocardiaceae</taxon>
        <taxon>Nocardia</taxon>
    </lineage>
</organism>
<gene>
    <name evidence="2" type="ORF">AWN90_09510</name>
</gene>
<dbReference type="RefSeq" id="WP_156673979.1">
    <property type="nucleotide sequence ID" value="NZ_JABMCZ010000002.1"/>
</dbReference>
<keyword evidence="3" id="KW-1185">Reference proteome</keyword>
<evidence type="ECO:0000313" key="3">
    <source>
        <dbReference type="Proteomes" id="UP000076512"/>
    </source>
</evidence>
<protein>
    <submittedName>
        <fullName evidence="2">Uncharacterized protein</fullName>
    </submittedName>
</protein>
<dbReference type="EMBL" id="LWGR01000021">
    <property type="protein sequence ID" value="KZM68167.1"/>
    <property type="molecule type" value="Genomic_DNA"/>
</dbReference>